<keyword evidence="3" id="KW-1185">Reference proteome</keyword>
<accession>A0A384JVP0</accession>
<reference evidence="2 3" key="3">
    <citation type="journal article" date="2017" name="Mol. Plant Pathol.">
        <title>A gapless genome sequence of the fungus Botrytis cinerea.</title>
        <authorList>
            <person name="Van Kan J.A."/>
            <person name="Stassen J.H."/>
            <person name="Mosbach A."/>
            <person name="Van Der Lee T.A."/>
            <person name="Faino L."/>
            <person name="Farmer A.D."/>
            <person name="Papasotiriou D.G."/>
            <person name="Zhou S."/>
            <person name="Seidl M.F."/>
            <person name="Cottam E."/>
            <person name="Edel D."/>
            <person name="Hahn M."/>
            <person name="Schwartz D.C."/>
            <person name="Dietrich R.A."/>
            <person name="Widdison S."/>
            <person name="Scalliet G."/>
        </authorList>
    </citation>
    <scope>NUCLEOTIDE SEQUENCE [LARGE SCALE GENOMIC DNA]</scope>
    <source>
        <strain evidence="2 3">B05.10</strain>
    </source>
</reference>
<dbReference type="RefSeq" id="XP_024551509.1">
    <property type="nucleotide sequence ID" value="XM_024695715.1"/>
</dbReference>
<evidence type="ECO:0000256" key="1">
    <source>
        <dbReference type="SAM" id="MobiDB-lite"/>
    </source>
</evidence>
<feature type="compositionally biased region" description="Low complexity" evidence="1">
    <location>
        <begin position="13"/>
        <end position="22"/>
    </location>
</feature>
<reference evidence="2 3" key="1">
    <citation type="journal article" date="2011" name="PLoS Genet.">
        <title>Genomic analysis of the necrotrophic fungal pathogens Sclerotinia sclerotiorum and Botrytis cinerea.</title>
        <authorList>
            <person name="Amselem J."/>
            <person name="Cuomo C.A."/>
            <person name="van Kan J.A."/>
            <person name="Viaud M."/>
            <person name="Benito E.P."/>
            <person name="Couloux A."/>
            <person name="Coutinho P.M."/>
            <person name="de Vries R.P."/>
            <person name="Dyer P.S."/>
            <person name="Fillinger S."/>
            <person name="Fournier E."/>
            <person name="Gout L."/>
            <person name="Hahn M."/>
            <person name="Kohn L."/>
            <person name="Lapalu N."/>
            <person name="Plummer K.M."/>
            <person name="Pradier J.M."/>
            <person name="Quevillon E."/>
            <person name="Sharon A."/>
            <person name="Simon A."/>
            <person name="ten Have A."/>
            <person name="Tudzynski B."/>
            <person name="Tudzynski P."/>
            <person name="Wincker P."/>
            <person name="Andrew M."/>
            <person name="Anthouard V."/>
            <person name="Beever R.E."/>
            <person name="Beffa R."/>
            <person name="Benoit I."/>
            <person name="Bouzid O."/>
            <person name="Brault B."/>
            <person name="Chen Z."/>
            <person name="Choquer M."/>
            <person name="Collemare J."/>
            <person name="Cotton P."/>
            <person name="Danchin E.G."/>
            <person name="Da Silva C."/>
            <person name="Gautier A."/>
            <person name="Giraud C."/>
            <person name="Giraud T."/>
            <person name="Gonzalez C."/>
            <person name="Grossetete S."/>
            <person name="Guldener U."/>
            <person name="Henrissat B."/>
            <person name="Howlett B.J."/>
            <person name="Kodira C."/>
            <person name="Kretschmer M."/>
            <person name="Lappartient A."/>
            <person name="Leroch M."/>
            <person name="Levis C."/>
            <person name="Mauceli E."/>
            <person name="Neuveglise C."/>
            <person name="Oeser B."/>
            <person name="Pearson M."/>
            <person name="Poulain J."/>
            <person name="Poussereau N."/>
            <person name="Quesneville H."/>
            <person name="Rascle C."/>
            <person name="Schumacher J."/>
            <person name="Segurens B."/>
            <person name="Sexton A."/>
            <person name="Silva E."/>
            <person name="Sirven C."/>
            <person name="Soanes D.M."/>
            <person name="Talbot N.J."/>
            <person name="Templeton M."/>
            <person name="Yandava C."/>
            <person name="Yarden O."/>
            <person name="Zeng Q."/>
            <person name="Rollins J.A."/>
            <person name="Lebrun M.H."/>
            <person name="Dickman M."/>
        </authorList>
    </citation>
    <scope>NUCLEOTIDE SEQUENCE [LARGE SCALE GENOMIC DNA]</scope>
    <source>
        <strain evidence="2 3">B05.10</strain>
    </source>
</reference>
<feature type="compositionally biased region" description="Basic and acidic residues" evidence="1">
    <location>
        <begin position="31"/>
        <end position="103"/>
    </location>
</feature>
<reference evidence="2 3" key="2">
    <citation type="journal article" date="2012" name="Eukaryot. Cell">
        <title>Genome update of Botrytis cinerea strains B05.10 and T4.</title>
        <authorList>
            <person name="Staats M."/>
            <person name="van Kan J.A."/>
        </authorList>
    </citation>
    <scope>NUCLEOTIDE SEQUENCE [LARGE SCALE GENOMIC DNA]</scope>
    <source>
        <strain evidence="2 3">B05.10</strain>
    </source>
</reference>
<dbReference type="AlphaFoldDB" id="A0A384JVP0"/>
<dbReference type="Proteomes" id="UP000001798">
    <property type="component" value="Chromosome 10"/>
</dbReference>
<feature type="compositionally biased region" description="Basic residues" evidence="1">
    <location>
        <begin position="139"/>
        <end position="148"/>
    </location>
</feature>
<protein>
    <submittedName>
        <fullName evidence="2">Uncharacterized protein</fullName>
    </submittedName>
</protein>
<dbReference type="GeneID" id="36394612"/>
<feature type="compositionally biased region" description="Polar residues" evidence="1">
    <location>
        <begin position="149"/>
        <end position="162"/>
    </location>
</feature>
<evidence type="ECO:0000313" key="3">
    <source>
        <dbReference type="Proteomes" id="UP000001798"/>
    </source>
</evidence>
<dbReference type="OrthoDB" id="10420615at2759"/>
<proteinExistence type="predicted"/>
<organism evidence="2 3">
    <name type="scientific">Botryotinia fuckeliana (strain B05.10)</name>
    <name type="common">Noble rot fungus</name>
    <name type="synonym">Botrytis cinerea</name>
    <dbReference type="NCBI Taxonomy" id="332648"/>
    <lineage>
        <taxon>Eukaryota</taxon>
        <taxon>Fungi</taxon>
        <taxon>Dikarya</taxon>
        <taxon>Ascomycota</taxon>
        <taxon>Pezizomycotina</taxon>
        <taxon>Leotiomycetes</taxon>
        <taxon>Helotiales</taxon>
        <taxon>Sclerotiniaceae</taxon>
        <taxon>Botrytis</taxon>
    </lineage>
</organism>
<sequence>MPQESTGRRKTSKPVSKSTTNPTKPPPRNNKKPDFLEYHDVNGEHNLDHPVTKQKYFESKDRAVRQAHEPRGHSSDSRDRERFSASKNTLEESRAKEKEERENNGSSTLPSSYYKDDRDPNMRESVQGIFGLPEDNWGKLRRSGRHHNSSGTDGTSSHRTRG</sequence>
<gene>
    <name evidence="2" type="ORF">BCIN_10g05820</name>
</gene>
<dbReference type="VEuPathDB" id="FungiDB:Bcin10g05820"/>
<dbReference type="EMBL" id="CP009814">
    <property type="protein sequence ID" value="ATZ54591.1"/>
    <property type="molecule type" value="Genomic_DNA"/>
</dbReference>
<feature type="region of interest" description="Disordered" evidence="1">
    <location>
        <begin position="1"/>
        <end position="162"/>
    </location>
</feature>
<dbReference type="KEGG" id="bfu:BCIN_10g05820"/>
<evidence type="ECO:0000313" key="2">
    <source>
        <dbReference type="EMBL" id="ATZ54591.1"/>
    </source>
</evidence>
<name>A0A384JVP0_BOTFB</name>